<dbReference type="Proteomes" id="UP000319342">
    <property type="component" value="Chromosome"/>
</dbReference>
<organism evidence="2 3">
    <name type="scientific">Rohdeia mirabilis</name>
    <dbReference type="NCBI Taxonomy" id="2528008"/>
    <lineage>
        <taxon>Bacteria</taxon>
        <taxon>Pseudomonadati</taxon>
        <taxon>Planctomycetota</taxon>
        <taxon>Planctomycetia</taxon>
        <taxon>Planctomycetia incertae sedis</taxon>
        <taxon>Rohdeia</taxon>
    </lineage>
</organism>
<evidence type="ECO:0000256" key="1">
    <source>
        <dbReference type="SAM" id="Phobius"/>
    </source>
</evidence>
<keyword evidence="3" id="KW-1185">Reference proteome</keyword>
<keyword evidence="1" id="KW-0812">Transmembrane</keyword>
<dbReference type="AlphaFoldDB" id="A0A518CYQ5"/>
<sequence length="643" mass="69456">MISNVPIGPLRSAFGLLFAIAVFVGTASARSTQEVQVVDKVEFRSLQGDKPSALAGRGYTELRWRVTNGSEEVRDVAIRVGSATGERWTNAGAATVARLEPGEVADLDLLLPVFCLTASESVSVVLDPGTSELASNFLVPVGGDDMNQRLLVGVFGDRALGAGWEEQRAAELSSQMMRGAFGMNTAPFMEPCPRWYPSAEVWMRSRAMPEARADKRRDMTFSRPSDDYSVILRPFDALPSSFAGLSSLDVVVLDGAGVDRESLAELARWVRLGGCLVVARDSSFASLGDFEDARRPERLLASFGAADVARMGLGTVVFAPGEPLSSEDQRAAVWYAIERNPSWYMPFDGETYASGPLRWHLDSVALPGVGQVSHRTLLALLLILAGVTGPINVWFVRRTGRPVAFLLTIPILALLGSLSVVAYGMSRDGLGVKDGATSYAVLDQGAHTISSVTVRGLFLGMSGGRRLQPGAGTMILPLARDPEEVWRGRFSVERDDRSGSVRYAGDYLPVRRPLEHAVYSDRSARIRLVASRENGVVRVENALGATVEALWLRDREGRVWRLEGALAEGGKADLVAADGEDEQLVEFLADLGPGPQMPGFERLAPGSYAARLDRCIAEDECGITGERSEERQALVGILEEDAL</sequence>
<reference evidence="2 3" key="1">
    <citation type="submission" date="2019-02" db="EMBL/GenBank/DDBJ databases">
        <title>Deep-cultivation of Planctomycetes and their phenomic and genomic characterization uncovers novel biology.</title>
        <authorList>
            <person name="Wiegand S."/>
            <person name="Jogler M."/>
            <person name="Boedeker C."/>
            <person name="Pinto D."/>
            <person name="Vollmers J."/>
            <person name="Rivas-Marin E."/>
            <person name="Kohn T."/>
            <person name="Peeters S.H."/>
            <person name="Heuer A."/>
            <person name="Rast P."/>
            <person name="Oberbeckmann S."/>
            <person name="Bunk B."/>
            <person name="Jeske O."/>
            <person name="Meyerdierks A."/>
            <person name="Storesund J.E."/>
            <person name="Kallscheuer N."/>
            <person name="Luecker S."/>
            <person name="Lage O.M."/>
            <person name="Pohl T."/>
            <person name="Merkel B.J."/>
            <person name="Hornburger P."/>
            <person name="Mueller R.-W."/>
            <person name="Bruemmer F."/>
            <person name="Labrenz M."/>
            <person name="Spormann A.M."/>
            <person name="Op den Camp H."/>
            <person name="Overmann J."/>
            <person name="Amann R."/>
            <person name="Jetten M.S.M."/>
            <person name="Mascher T."/>
            <person name="Medema M.H."/>
            <person name="Devos D.P."/>
            <person name="Kaster A.-K."/>
            <person name="Ovreas L."/>
            <person name="Rohde M."/>
            <person name="Galperin M.Y."/>
            <person name="Jogler C."/>
        </authorList>
    </citation>
    <scope>NUCLEOTIDE SEQUENCE [LARGE SCALE GENOMIC DNA]</scope>
    <source>
        <strain evidence="2 3">Pla163</strain>
    </source>
</reference>
<feature type="transmembrane region" description="Helical" evidence="1">
    <location>
        <begin position="403"/>
        <end position="425"/>
    </location>
</feature>
<dbReference type="RefSeq" id="WP_145185758.1">
    <property type="nucleotide sequence ID" value="NZ_CP036290.1"/>
</dbReference>
<keyword evidence="1" id="KW-1133">Transmembrane helix</keyword>
<keyword evidence="1" id="KW-0472">Membrane</keyword>
<gene>
    <name evidence="2" type="ORF">Pla163_14750</name>
</gene>
<dbReference type="EMBL" id="CP036290">
    <property type="protein sequence ID" value="QDU84368.1"/>
    <property type="molecule type" value="Genomic_DNA"/>
</dbReference>
<dbReference type="OrthoDB" id="269524at2"/>
<evidence type="ECO:0000313" key="3">
    <source>
        <dbReference type="Proteomes" id="UP000319342"/>
    </source>
</evidence>
<name>A0A518CYQ5_9BACT</name>
<protein>
    <submittedName>
        <fullName evidence="2">Uncharacterized protein</fullName>
    </submittedName>
</protein>
<feature type="transmembrane region" description="Helical" evidence="1">
    <location>
        <begin position="377"/>
        <end position="396"/>
    </location>
</feature>
<proteinExistence type="predicted"/>
<evidence type="ECO:0000313" key="2">
    <source>
        <dbReference type="EMBL" id="QDU84368.1"/>
    </source>
</evidence>
<accession>A0A518CYQ5</accession>